<reference evidence="2" key="1">
    <citation type="journal article" date="2007" name="Nature">
        <title>The grapevine genome sequence suggests ancestral hexaploidization in major angiosperm phyla.</title>
        <authorList>
            <consortium name="The French-Italian Public Consortium for Grapevine Genome Characterization."/>
            <person name="Jaillon O."/>
            <person name="Aury J.-M."/>
            <person name="Noel B."/>
            <person name="Policriti A."/>
            <person name="Clepet C."/>
            <person name="Casagrande A."/>
            <person name="Choisne N."/>
            <person name="Aubourg S."/>
            <person name="Vitulo N."/>
            <person name="Jubin C."/>
            <person name="Vezzi A."/>
            <person name="Legeai F."/>
            <person name="Hugueney P."/>
            <person name="Dasilva C."/>
            <person name="Horner D."/>
            <person name="Mica E."/>
            <person name="Jublot D."/>
            <person name="Poulain J."/>
            <person name="Bruyere C."/>
            <person name="Billault A."/>
            <person name="Segurens B."/>
            <person name="Gouyvenoux M."/>
            <person name="Ugarte E."/>
            <person name="Cattonaro F."/>
            <person name="Anthouard V."/>
            <person name="Vico V."/>
            <person name="Del Fabbro C."/>
            <person name="Alaux M."/>
            <person name="Di Gaspero G."/>
            <person name="Dumas V."/>
            <person name="Felice N."/>
            <person name="Paillard S."/>
            <person name="Juman I."/>
            <person name="Moroldo M."/>
            <person name="Scalabrin S."/>
            <person name="Canaguier A."/>
            <person name="Le Clainche I."/>
            <person name="Malacrida G."/>
            <person name="Durand E."/>
            <person name="Pesole G."/>
            <person name="Laucou V."/>
            <person name="Chatelet P."/>
            <person name="Merdinoglu D."/>
            <person name="Delledonne M."/>
            <person name="Pezzotti M."/>
            <person name="Lecharny A."/>
            <person name="Scarpelli C."/>
            <person name="Artiguenave F."/>
            <person name="Pe M.E."/>
            <person name="Valle G."/>
            <person name="Morgante M."/>
            <person name="Caboche M."/>
            <person name="Adam-Blondon A.-F."/>
            <person name="Weissenbach J."/>
            <person name="Quetier F."/>
            <person name="Wincker P."/>
        </authorList>
    </citation>
    <scope>NUCLEOTIDE SEQUENCE [LARGE SCALE GENOMIC DNA]</scope>
    <source>
        <strain evidence="2">cv. Pinot noir / PN40024</strain>
    </source>
</reference>
<keyword evidence="2" id="KW-1185">Reference proteome</keyword>
<dbReference type="AlphaFoldDB" id="D7U7G2"/>
<dbReference type="InParanoid" id="D7U7G2"/>
<gene>
    <name evidence="1" type="ordered locus">VIT_16s0013g02150</name>
</gene>
<evidence type="ECO:0000313" key="2">
    <source>
        <dbReference type="Proteomes" id="UP000009183"/>
    </source>
</evidence>
<organism evidence="1 2">
    <name type="scientific">Vitis vinifera</name>
    <name type="common">Grape</name>
    <dbReference type="NCBI Taxonomy" id="29760"/>
    <lineage>
        <taxon>Eukaryota</taxon>
        <taxon>Viridiplantae</taxon>
        <taxon>Streptophyta</taxon>
        <taxon>Embryophyta</taxon>
        <taxon>Tracheophyta</taxon>
        <taxon>Spermatophyta</taxon>
        <taxon>Magnoliopsida</taxon>
        <taxon>eudicotyledons</taxon>
        <taxon>Gunneridae</taxon>
        <taxon>Pentapetalae</taxon>
        <taxon>rosids</taxon>
        <taxon>Vitales</taxon>
        <taxon>Vitaceae</taxon>
        <taxon>Viteae</taxon>
        <taxon>Vitis</taxon>
    </lineage>
</organism>
<protein>
    <submittedName>
        <fullName evidence="1">Uncharacterized protein</fullName>
    </submittedName>
</protein>
<dbReference type="PaxDb" id="29760-VIT_16s0013g02150.t01"/>
<evidence type="ECO:0000313" key="1">
    <source>
        <dbReference type="EMBL" id="CBI38676.3"/>
    </source>
</evidence>
<dbReference type="HOGENOM" id="CLU_2927303_0_0_1"/>
<accession>D7U7G2</accession>
<sequence>MDDPKPSMNGVHAMTILTVHISKPTEVVFPSPCLTELVISHFCTYLFVAILMCKQCAENCS</sequence>
<name>D7U7G2_VITVI</name>
<dbReference type="EMBL" id="FN596738">
    <property type="protein sequence ID" value="CBI38676.3"/>
    <property type="molecule type" value="Genomic_DNA"/>
</dbReference>
<proteinExistence type="predicted"/>
<dbReference type="Proteomes" id="UP000009183">
    <property type="component" value="Chromosome 16"/>
</dbReference>